<reference evidence="1" key="1">
    <citation type="submission" date="2021-01" db="EMBL/GenBank/DDBJ databases">
        <title>Genome sequence of Phenylobacterium sp. 20VBR1 isolated from a valley glaceir, Ny-Alesund, Svalbard.</title>
        <authorList>
            <person name="Thomas F.A."/>
            <person name="Krishnan K.P."/>
            <person name="Sinha R.K."/>
        </authorList>
    </citation>
    <scope>NUCLEOTIDE SEQUENCE</scope>
    <source>
        <strain evidence="1">20VBR1</strain>
    </source>
</reference>
<dbReference type="EMBL" id="CP068570">
    <property type="protein sequence ID" value="QQZ52156.1"/>
    <property type="molecule type" value="Genomic_DNA"/>
</dbReference>
<gene>
    <name evidence="1" type="ORF">JKL49_09940</name>
</gene>
<evidence type="ECO:0000313" key="1">
    <source>
        <dbReference type="EMBL" id="QQZ52156.1"/>
    </source>
</evidence>
<proteinExistence type="predicted"/>
<name>A0A974SAP6_9CAUL</name>
<dbReference type="AlphaFoldDB" id="A0A974SAP6"/>
<accession>A0A974SAP6</accession>
<sequence>MPVLPLVASITVWPGFRAPDFSAASMTPSARRSFTEPRGLKASTLTHRFTPGGPSLLIRTTGVRPMVSRML</sequence>
<organism evidence="1">
    <name type="scientific">Phenylobacterium glaciei</name>
    <dbReference type="NCBI Taxonomy" id="2803784"/>
    <lineage>
        <taxon>Bacteria</taxon>
        <taxon>Pseudomonadati</taxon>
        <taxon>Pseudomonadota</taxon>
        <taxon>Alphaproteobacteria</taxon>
        <taxon>Caulobacterales</taxon>
        <taxon>Caulobacteraceae</taxon>
        <taxon>Phenylobacterium</taxon>
    </lineage>
</organism>
<protein>
    <submittedName>
        <fullName evidence="1">Uncharacterized protein</fullName>
    </submittedName>
</protein>